<dbReference type="InterPro" id="IPR050450">
    <property type="entry name" value="COX15/CtaA_HemeA_synthase"/>
</dbReference>
<evidence type="ECO:0000256" key="7">
    <source>
        <dbReference type="ARBA" id="ARBA00023004"/>
    </source>
</evidence>
<comment type="pathway">
    <text evidence="11">Porphyrin-containing compound metabolism.</text>
</comment>
<feature type="transmembrane region" description="Helical" evidence="12">
    <location>
        <begin position="64"/>
        <end position="85"/>
    </location>
</feature>
<keyword evidence="10" id="KW-1015">Disulfide bond</keyword>
<dbReference type="AlphaFoldDB" id="A0A085WJR4"/>
<keyword evidence="3 12" id="KW-0812">Transmembrane</keyword>
<accession>A0A085WJR4</accession>
<keyword evidence="14" id="KW-1185">Reference proteome</keyword>
<keyword evidence="8" id="KW-0350">Heme biosynthesis</keyword>
<evidence type="ECO:0000256" key="11">
    <source>
        <dbReference type="ARBA" id="ARBA00023444"/>
    </source>
</evidence>
<evidence type="ECO:0000256" key="9">
    <source>
        <dbReference type="ARBA" id="ARBA00023136"/>
    </source>
</evidence>
<evidence type="ECO:0000256" key="12">
    <source>
        <dbReference type="SAM" id="Phobius"/>
    </source>
</evidence>
<gene>
    <name evidence="13" type="ORF">DB31_7164</name>
</gene>
<comment type="subcellular location">
    <subcellularLocation>
        <location evidence="1">Membrane</location>
        <topology evidence="1">Multi-pass membrane protein</topology>
    </subcellularLocation>
</comment>
<feature type="transmembrane region" description="Helical" evidence="12">
    <location>
        <begin position="167"/>
        <end position="191"/>
    </location>
</feature>
<evidence type="ECO:0000256" key="6">
    <source>
        <dbReference type="ARBA" id="ARBA00023002"/>
    </source>
</evidence>
<keyword evidence="9 12" id="KW-0472">Membrane</keyword>
<evidence type="ECO:0000256" key="3">
    <source>
        <dbReference type="ARBA" id="ARBA00022692"/>
    </source>
</evidence>
<dbReference type="PATRIC" id="fig|394096.3.peg.3207"/>
<dbReference type="OrthoDB" id="9816428at2"/>
<keyword evidence="6" id="KW-0560">Oxidoreductase</keyword>
<evidence type="ECO:0000313" key="14">
    <source>
        <dbReference type="Proteomes" id="UP000028725"/>
    </source>
</evidence>
<organism evidence="13 14">
    <name type="scientific">Hyalangium minutum</name>
    <dbReference type="NCBI Taxonomy" id="394096"/>
    <lineage>
        <taxon>Bacteria</taxon>
        <taxon>Pseudomonadati</taxon>
        <taxon>Myxococcota</taxon>
        <taxon>Myxococcia</taxon>
        <taxon>Myxococcales</taxon>
        <taxon>Cystobacterineae</taxon>
        <taxon>Archangiaceae</taxon>
        <taxon>Hyalangium</taxon>
    </lineage>
</organism>
<protein>
    <submittedName>
        <fullName evidence="13">Heme A synthase, cytochrome oxidase biogenesis protein Cox15-CtaA</fullName>
    </submittedName>
</protein>
<comment type="caution">
    <text evidence="13">The sequence shown here is derived from an EMBL/GenBank/DDBJ whole genome shotgun (WGS) entry which is preliminary data.</text>
</comment>
<evidence type="ECO:0000256" key="10">
    <source>
        <dbReference type="ARBA" id="ARBA00023157"/>
    </source>
</evidence>
<feature type="transmembrane region" description="Helical" evidence="12">
    <location>
        <begin position="282"/>
        <end position="304"/>
    </location>
</feature>
<feature type="transmembrane region" description="Helical" evidence="12">
    <location>
        <begin position="97"/>
        <end position="118"/>
    </location>
</feature>
<reference evidence="13 14" key="1">
    <citation type="submission" date="2014-04" db="EMBL/GenBank/DDBJ databases">
        <title>Genome assembly of Hyalangium minutum DSM 14724.</title>
        <authorList>
            <person name="Sharma G."/>
            <person name="Subramanian S."/>
        </authorList>
    </citation>
    <scope>NUCLEOTIDE SEQUENCE [LARGE SCALE GENOMIC DNA]</scope>
    <source>
        <strain evidence="13 14">DSM 14724</strain>
    </source>
</reference>
<keyword evidence="5 12" id="KW-1133">Transmembrane helix</keyword>
<dbReference type="GO" id="GO:0006784">
    <property type="term" value="P:heme A biosynthetic process"/>
    <property type="evidence" value="ECO:0007669"/>
    <property type="project" value="InterPro"/>
</dbReference>
<dbReference type="InterPro" id="IPR003780">
    <property type="entry name" value="COX15/CtaA_fam"/>
</dbReference>
<dbReference type="STRING" id="394096.DB31_7164"/>
<dbReference type="Pfam" id="PF02628">
    <property type="entry name" value="COX15-CtaA"/>
    <property type="match status" value="1"/>
</dbReference>
<feature type="transmembrane region" description="Helical" evidence="12">
    <location>
        <begin position="130"/>
        <end position="155"/>
    </location>
</feature>
<dbReference type="PANTHER" id="PTHR35457:SF1">
    <property type="entry name" value="HEME A SYNTHASE"/>
    <property type="match status" value="1"/>
</dbReference>
<keyword evidence="7" id="KW-0408">Iron</keyword>
<sequence>MTPSASSRRFQLFSYAVLAYTLAVVLWGAFVRATGSGAGCGDHWPQCNGQVIPRAPTVATVIEYTHRVTSGLALVLAVVLCVWGLRAHAKGHPVRRVAVLQLVFMLTEAAVGAGLVLFQYVAHNQSIGRAFWMAAHLLNTFLLVGAQALTAWYAGGRARMVLRGQGTTGALVISGVSALTLLGTTGAIAALGDTLFPASSLAEGFQQDVSETAHFLLRLRGLHPLLAIGVGALVVAVASAVARLRPSAEAKRGAVLLGILYALQLAAGVINLVLLAPVWMQLIHLLLADLVWIFLVRLSAAGLAEDAPRAELRASAADTASASRAG</sequence>
<feature type="transmembrane region" description="Helical" evidence="12">
    <location>
        <begin position="12"/>
        <end position="30"/>
    </location>
</feature>
<proteinExistence type="predicted"/>
<evidence type="ECO:0000256" key="8">
    <source>
        <dbReference type="ARBA" id="ARBA00023133"/>
    </source>
</evidence>
<dbReference type="GO" id="GO:0016020">
    <property type="term" value="C:membrane"/>
    <property type="evidence" value="ECO:0007669"/>
    <property type="project" value="UniProtKB-SubCell"/>
</dbReference>
<feature type="transmembrane region" description="Helical" evidence="12">
    <location>
        <begin position="254"/>
        <end position="276"/>
    </location>
</feature>
<evidence type="ECO:0000256" key="2">
    <source>
        <dbReference type="ARBA" id="ARBA00022475"/>
    </source>
</evidence>
<evidence type="ECO:0000256" key="5">
    <source>
        <dbReference type="ARBA" id="ARBA00022989"/>
    </source>
</evidence>
<name>A0A085WJR4_9BACT</name>
<dbReference type="RefSeq" id="WP_044188280.1">
    <property type="nucleotide sequence ID" value="NZ_JMCB01000006.1"/>
</dbReference>
<dbReference type="GO" id="GO:0016491">
    <property type="term" value="F:oxidoreductase activity"/>
    <property type="evidence" value="ECO:0007669"/>
    <property type="project" value="UniProtKB-KW"/>
</dbReference>
<dbReference type="Proteomes" id="UP000028725">
    <property type="component" value="Unassembled WGS sequence"/>
</dbReference>
<feature type="transmembrane region" description="Helical" evidence="12">
    <location>
        <begin position="222"/>
        <end position="242"/>
    </location>
</feature>
<dbReference type="EMBL" id="JMCB01000006">
    <property type="protein sequence ID" value="KFE67927.1"/>
    <property type="molecule type" value="Genomic_DNA"/>
</dbReference>
<evidence type="ECO:0000256" key="1">
    <source>
        <dbReference type="ARBA" id="ARBA00004141"/>
    </source>
</evidence>
<evidence type="ECO:0000313" key="13">
    <source>
        <dbReference type="EMBL" id="KFE67927.1"/>
    </source>
</evidence>
<evidence type="ECO:0000256" key="4">
    <source>
        <dbReference type="ARBA" id="ARBA00022723"/>
    </source>
</evidence>
<keyword evidence="2" id="KW-1003">Cell membrane</keyword>
<dbReference type="GO" id="GO:0046872">
    <property type="term" value="F:metal ion binding"/>
    <property type="evidence" value="ECO:0007669"/>
    <property type="project" value="UniProtKB-KW"/>
</dbReference>
<keyword evidence="4" id="KW-0479">Metal-binding</keyword>
<dbReference type="PANTHER" id="PTHR35457">
    <property type="entry name" value="HEME A SYNTHASE"/>
    <property type="match status" value="1"/>
</dbReference>